<dbReference type="InterPro" id="IPR018314">
    <property type="entry name" value="RsmB/NOL1/NOP2-like_CS"/>
</dbReference>
<dbReference type="PRINTS" id="PR02012">
    <property type="entry name" value="RCMTNOP2"/>
</dbReference>
<dbReference type="InterPro" id="IPR054728">
    <property type="entry name" value="RsmB-like_ferredoxin"/>
</dbReference>
<dbReference type="GO" id="GO:0000470">
    <property type="term" value="P:maturation of LSU-rRNA"/>
    <property type="evidence" value="ECO:0007669"/>
    <property type="project" value="TreeGrafter"/>
</dbReference>
<feature type="compositionally biased region" description="Acidic residues" evidence="10">
    <location>
        <begin position="72"/>
        <end position="103"/>
    </location>
</feature>
<evidence type="ECO:0000256" key="4">
    <source>
        <dbReference type="ARBA" id="ARBA00022603"/>
    </source>
</evidence>
<dbReference type="GO" id="GO:0005730">
    <property type="term" value="C:nucleolus"/>
    <property type="evidence" value="ECO:0007669"/>
    <property type="project" value="UniProtKB-SubCell"/>
</dbReference>
<dbReference type="SUPFAM" id="SSF53335">
    <property type="entry name" value="S-adenosyl-L-methionine-dependent methyltransferases"/>
    <property type="match status" value="1"/>
</dbReference>
<comment type="subcellular location">
    <subcellularLocation>
        <location evidence="1">Nucleus</location>
        <location evidence="1">Nucleolus</location>
    </subcellularLocation>
</comment>
<keyword evidence="6 9" id="KW-0949">S-adenosyl-L-methionine</keyword>
<accession>A0A9P6BCI0</accession>
<sequence length="570" mass="62492">MGRRAKNKQTAPEPLPIPSEGRPKTPKRKAEDDGQQSSLKKIKSSGSSKGKEVPTNRKKDLTPESLGRGDVQELDLGSDSEPEADPDDFDGGVDSDSESDDEGPITATNMEARSRKLDAQAARDAQLDLGINQRQGPTDGSDDGDLVTFDLPTAEEREAEKKTGGAELQEVQRRIQDCVRVLTDFKALAAKSRSRSEYIEQLVSDISTYYGYNEFLAEKLTQLFPIAEAIEFFEANEIQRPVTIRTNTLRTRRRDLAQALINRGSVPIGATPEYLAGHYMLQAASSFLPVIALAPQPSERILDMASAPGGKTTYMSALMQNTGIVFANDANKLRTKSLTANVHRLGCKNVVVCSYDGREFPKVMGGFDRVLLDAPCSGTGVISKDASVKVNKSARDFTLLSHLQKQLILCAIDSVDSSSKTGGYVVYSTCSVTVDENEAVIDYALRKRPNVKLVDTGLEFGREGFSSYMGKTFSDKLSLTRRFYPHVHNMDGFYVAKLKVGRRAKNAVDSASREVDEGPVEVLQEGETLPKDESGFDEEADKPFVEEAKRKRMKAKGLRVLPRKTAVAAS</sequence>
<name>A0A9P6BCI0_9AGAM</name>
<keyword evidence="7 9" id="KW-0694">RNA-binding</keyword>
<dbReference type="Gene3D" id="3.30.70.1170">
    <property type="entry name" value="Sun protein, domain 3"/>
    <property type="match status" value="1"/>
</dbReference>
<dbReference type="Proteomes" id="UP000886523">
    <property type="component" value="Unassembled WGS sequence"/>
</dbReference>
<reference evidence="12" key="1">
    <citation type="journal article" date="2020" name="Nat. Commun.">
        <title>Large-scale genome sequencing of mycorrhizal fungi provides insights into the early evolution of symbiotic traits.</title>
        <authorList>
            <person name="Miyauchi S."/>
            <person name="Kiss E."/>
            <person name="Kuo A."/>
            <person name="Drula E."/>
            <person name="Kohler A."/>
            <person name="Sanchez-Garcia M."/>
            <person name="Morin E."/>
            <person name="Andreopoulos B."/>
            <person name="Barry K.W."/>
            <person name="Bonito G."/>
            <person name="Buee M."/>
            <person name="Carver A."/>
            <person name="Chen C."/>
            <person name="Cichocki N."/>
            <person name="Clum A."/>
            <person name="Culley D."/>
            <person name="Crous P.W."/>
            <person name="Fauchery L."/>
            <person name="Girlanda M."/>
            <person name="Hayes R.D."/>
            <person name="Keri Z."/>
            <person name="LaButti K."/>
            <person name="Lipzen A."/>
            <person name="Lombard V."/>
            <person name="Magnuson J."/>
            <person name="Maillard F."/>
            <person name="Murat C."/>
            <person name="Nolan M."/>
            <person name="Ohm R.A."/>
            <person name="Pangilinan J."/>
            <person name="Pereira M.F."/>
            <person name="Perotto S."/>
            <person name="Peter M."/>
            <person name="Pfister S."/>
            <person name="Riley R."/>
            <person name="Sitrit Y."/>
            <person name="Stielow J.B."/>
            <person name="Szollosi G."/>
            <person name="Zifcakova L."/>
            <person name="Stursova M."/>
            <person name="Spatafora J.W."/>
            <person name="Tedersoo L."/>
            <person name="Vaario L.M."/>
            <person name="Yamada A."/>
            <person name="Yan M."/>
            <person name="Wang P."/>
            <person name="Xu J."/>
            <person name="Bruns T."/>
            <person name="Baldrian P."/>
            <person name="Vilgalys R."/>
            <person name="Dunand C."/>
            <person name="Henrissat B."/>
            <person name="Grigoriev I.V."/>
            <person name="Hibbett D."/>
            <person name="Nagy L.G."/>
            <person name="Martin F.M."/>
        </authorList>
    </citation>
    <scope>NUCLEOTIDE SEQUENCE</scope>
    <source>
        <strain evidence="12">UP504</strain>
    </source>
</reference>
<dbReference type="InterPro" id="IPR049560">
    <property type="entry name" value="MeTrfase_RsmB-F_NOP2_cat"/>
</dbReference>
<dbReference type="PANTHER" id="PTHR22807">
    <property type="entry name" value="NOP2 YEAST -RELATED NOL1/NOP2/FMU SUN DOMAIN-CONTAINING"/>
    <property type="match status" value="1"/>
</dbReference>
<keyword evidence="4 9" id="KW-0489">Methyltransferase</keyword>
<dbReference type="Pfam" id="PF01189">
    <property type="entry name" value="Methyltr_RsmB-F"/>
    <property type="match status" value="1"/>
</dbReference>
<comment type="caution">
    <text evidence="12">The sequence shown here is derived from an EMBL/GenBank/DDBJ whole genome shotgun (WGS) entry which is preliminary data.</text>
</comment>
<keyword evidence="8" id="KW-0539">Nucleus</keyword>
<dbReference type="PROSITE" id="PS51686">
    <property type="entry name" value="SAM_MT_RSMB_NOP"/>
    <property type="match status" value="1"/>
</dbReference>
<gene>
    <name evidence="12" type="ORF">BS47DRAFT_1335285</name>
</gene>
<dbReference type="InterPro" id="IPR011023">
    <property type="entry name" value="Nop2p"/>
</dbReference>
<dbReference type="AlphaFoldDB" id="A0A9P6BCI0"/>
<evidence type="ECO:0000313" key="13">
    <source>
        <dbReference type="Proteomes" id="UP000886523"/>
    </source>
</evidence>
<comment type="similarity">
    <text evidence="2 9">Belongs to the class I-like SAM-binding methyltransferase superfamily. RsmB/NOP family.</text>
</comment>
<feature type="binding site" evidence="9">
    <location>
        <position position="329"/>
    </location>
    <ligand>
        <name>S-adenosyl-L-methionine</name>
        <dbReference type="ChEBI" id="CHEBI:59789"/>
    </ligand>
</feature>
<dbReference type="InterPro" id="IPR023273">
    <property type="entry name" value="RCMT_NOP2"/>
</dbReference>
<dbReference type="Gene3D" id="3.40.50.150">
    <property type="entry name" value="Vaccinia Virus protein VP39"/>
    <property type="match status" value="1"/>
</dbReference>
<keyword evidence="13" id="KW-1185">Reference proteome</keyword>
<dbReference type="EMBL" id="MU128909">
    <property type="protein sequence ID" value="KAF9521172.1"/>
    <property type="molecule type" value="Genomic_DNA"/>
</dbReference>
<evidence type="ECO:0000256" key="10">
    <source>
        <dbReference type="SAM" id="MobiDB-lite"/>
    </source>
</evidence>
<evidence type="ECO:0000256" key="2">
    <source>
        <dbReference type="ARBA" id="ARBA00007494"/>
    </source>
</evidence>
<dbReference type="GO" id="GO:0009383">
    <property type="term" value="F:rRNA (cytosine-C5-)-methyltransferase activity"/>
    <property type="evidence" value="ECO:0007669"/>
    <property type="project" value="TreeGrafter"/>
</dbReference>
<feature type="binding site" evidence="9">
    <location>
        <begin position="305"/>
        <end position="311"/>
    </location>
    <ligand>
        <name>S-adenosyl-L-methionine</name>
        <dbReference type="ChEBI" id="CHEBI:59789"/>
    </ligand>
</feature>
<proteinExistence type="inferred from homology"/>
<evidence type="ECO:0000256" key="9">
    <source>
        <dbReference type="PROSITE-ProRule" id="PRU01023"/>
    </source>
</evidence>
<evidence type="ECO:0000256" key="5">
    <source>
        <dbReference type="ARBA" id="ARBA00022679"/>
    </source>
</evidence>
<dbReference type="InterPro" id="IPR001678">
    <property type="entry name" value="MeTrfase_RsmB-F_NOP2_dom"/>
</dbReference>
<keyword evidence="5 9" id="KW-0808">Transferase</keyword>
<evidence type="ECO:0000313" key="12">
    <source>
        <dbReference type="EMBL" id="KAF9521172.1"/>
    </source>
</evidence>
<dbReference type="PANTHER" id="PTHR22807:SF30">
    <property type="entry name" value="28S RRNA (CYTOSINE(4447)-C(5))-METHYLTRANSFERASE-RELATED"/>
    <property type="match status" value="1"/>
</dbReference>
<evidence type="ECO:0000259" key="11">
    <source>
        <dbReference type="PROSITE" id="PS51686"/>
    </source>
</evidence>
<feature type="binding site" evidence="9">
    <location>
        <position position="356"/>
    </location>
    <ligand>
        <name>S-adenosyl-L-methionine</name>
        <dbReference type="ChEBI" id="CHEBI:59789"/>
    </ligand>
</feature>
<keyword evidence="3" id="KW-0690">Ribosome biogenesis</keyword>
<feature type="region of interest" description="Disordered" evidence="10">
    <location>
        <begin position="128"/>
        <end position="148"/>
    </location>
</feature>
<evidence type="ECO:0000256" key="1">
    <source>
        <dbReference type="ARBA" id="ARBA00004604"/>
    </source>
</evidence>
<dbReference type="Pfam" id="PF22458">
    <property type="entry name" value="RsmF-B_ferredox"/>
    <property type="match status" value="1"/>
</dbReference>
<dbReference type="GO" id="GO:0003723">
    <property type="term" value="F:RNA binding"/>
    <property type="evidence" value="ECO:0007669"/>
    <property type="project" value="UniProtKB-UniRule"/>
</dbReference>
<feature type="binding site" evidence="9">
    <location>
        <position position="373"/>
    </location>
    <ligand>
        <name>S-adenosyl-L-methionine</name>
        <dbReference type="ChEBI" id="CHEBI:59789"/>
    </ligand>
</feature>
<evidence type="ECO:0000256" key="7">
    <source>
        <dbReference type="ARBA" id="ARBA00022884"/>
    </source>
</evidence>
<dbReference type="InterPro" id="IPR029063">
    <property type="entry name" value="SAM-dependent_MTases_sf"/>
</dbReference>
<dbReference type="OrthoDB" id="427002at2759"/>
<evidence type="ECO:0000256" key="6">
    <source>
        <dbReference type="ARBA" id="ARBA00022691"/>
    </source>
</evidence>
<feature type="domain" description="SAM-dependent MTase RsmB/NOP-type" evidence="11">
    <location>
        <begin position="216"/>
        <end position="501"/>
    </location>
</feature>
<organism evidence="12 13">
    <name type="scientific">Hydnum rufescens UP504</name>
    <dbReference type="NCBI Taxonomy" id="1448309"/>
    <lineage>
        <taxon>Eukaryota</taxon>
        <taxon>Fungi</taxon>
        <taxon>Dikarya</taxon>
        <taxon>Basidiomycota</taxon>
        <taxon>Agaricomycotina</taxon>
        <taxon>Agaricomycetes</taxon>
        <taxon>Cantharellales</taxon>
        <taxon>Hydnaceae</taxon>
        <taxon>Hydnum</taxon>
    </lineage>
</organism>
<dbReference type="PROSITE" id="PS01153">
    <property type="entry name" value="NOL1_NOP2_SUN"/>
    <property type="match status" value="1"/>
</dbReference>
<evidence type="ECO:0000256" key="3">
    <source>
        <dbReference type="ARBA" id="ARBA00022517"/>
    </source>
</evidence>
<evidence type="ECO:0000256" key="8">
    <source>
        <dbReference type="ARBA" id="ARBA00023242"/>
    </source>
</evidence>
<dbReference type="NCBIfam" id="TIGR00446">
    <property type="entry name" value="nop2p"/>
    <property type="match status" value="1"/>
</dbReference>
<dbReference type="InterPro" id="IPR023267">
    <property type="entry name" value="RCMT"/>
</dbReference>
<feature type="region of interest" description="Disordered" evidence="10">
    <location>
        <begin position="1"/>
        <end position="108"/>
    </location>
</feature>
<dbReference type="PRINTS" id="PR02008">
    <property type="entry name" value="RCMTFAMILY"/>
</dbReference>
<feature type="active site" description="Nucleophile" evidence="9">
    <location>
        <position position="430"/>
    </location>
</feature>
<dbReference type="GO" id="GO:0070475">
    <property type="term" value="P:rRNA base methylation"/>
    <property type="evidence" value="ECO:0007669"/>
    <property type="project" value="TreeGrafter"/>
</dbReference>
<protein>
    <recommendedName>
        <fullName evidence="11">SAM-dependent MTase RsmB/NOP-type domain-containing protein</fullName>
    </recommendedName>
</protein>
<feature type="compositionally biased region" description="Basic and acidic residues" evidence="10">
    <location>
        <begin position="49"/>
        <end position="62"/>
    </location>
</feature>